<dbReference type="GO" id="GO:0006826">
    <property type="term" value="P:iron ion transport"/>
    <property type="evidence" value="ECO:0007669"/>
    <property type="project" value="UniProtKB-KW"/>
</dbReference>
<name>A0A2N5Y662_9GAMM</name>
<dbReference type="InterPro" id="IPR000531">
    <property type="entry name" value="Beta-barrel_TonB"/>
</dbReference>
<evidence type="ECO:0000256" key="12">
    <source>
        <dbReference type="RuleBase" id="RU003357"/>
    </source>
</evidence>
<dbReference type="RefSeq" id="WP_101519509.1">
    <property type="nucleotide sequence ID" value="NZ_PKLZ01000001.1"/>
</dbReference>
<dbReference type="Pfam" id="PF00593">
    <property type="entry name" value="TonB_dep_Rec_b-barrel"/>
    <property type="match status" value="1"/>
</dbReference>
<comment type="subcellular location">
    <subcellularLocation>
        <location evidence="1 11">Cell outer membrane</location>
        <topology evidence="1 11">Multi-pass membrane protein</topology>
    </subcellularLocation>
</comment>
<dbReference type="Gene3D" id="2.170.130.10">
    <property type="entry name" value="TonB-dependent receptor, plug domain"/>
    <property type="match status" value="1"/>
</dbReference>
<dbReference type="GO" id="GO:0009279">
    <property type="term" value="C:cell outer membrane"/>
    <property type="evidence" value="ECO:0007669"/>
    <property type="project" value="UniProtKB-SubCell"/>
</dbReference>
<organism evidence="16 17">
    <name type="scientific">Kineobactrum sediminis</name>
    <dbReference type="NCBI Taxonomy" id="1905677"/>
    <lineage>
        <taxon>Bacteria</taxon>
        <taxon>Pseudomonadati</taxon>
        <taxon>Pseudomonadota</taxon>
        <taxon>Gammaproteobacteria</taxon>
        <taxon>Cellvibrionales</taxon>
        <taxon>Halieaceae</taxon>
        <taxon>Kineobactrum</taxon>
    </lineage>
</organism>
<evidence type="ECO:0000256" key="2">
    <source>
        <dbReference type="ARBA" id="ARBA00022448"/>
    </source>
</evidence>
<evidence type="ECO:0000313" key="16">
    <source>
        <dbReference type="EMBL" id="PLW83872.1"/>
    </source>
</evidence>
<dbReference type="Gene3D" id="2.40.170.20">
    <property type="entry name" value="TonB-dependent receptor, beta-barrel domain"/>
    <property type="match status" value="1"/>
</dbReference>
<dbReference type="OrthoDB" id="127311at2"/>
<keyword evidence="6" id="KW-0408">Iron</keyword>
<evidence type="ECO:0000256" key="11">
    <source>
        <dbReference type="PROSITE-ProRule" id="PRU01360"/>
    </source>
</evidence>
<evidence type="ECO:0000256" key="13">
    <source>
        <dbReference type="SAM" id="SignalP"/>
    </source>
</evidence>
<keyword evidence="3 11" id="KW-1134">Transmembrane beta strand</keyword>
<keyword evidence="10 11" id="KW-0998">Cell outer membrane</keyword>
<keyword evidence="16" id="KW-0675">Receptor</keyword>
<sequence>MSVYTRSAISNHRKTLCRAVASVVASSAIASGASAQQLEEVIVTATKRAASTQDIPIAVQALGQESLTNMGVANFNDYLIQLPGVTAGGSGPGQNTIYIRGVASTTPNLTTAGVAGLAPNVSLYLDDQPISQPGRNLDVYAADLNRVEVLAGPQGTLFGSSSQAGTVRLITNKPDPSGTYGNVKLGTAFTKGGEMSNNSEAMFNLPVTDTFTVRGVVYLDSMGGYIDNVAGTRDASQSARFRPAGTVRDNGVPVSERRAGFQSTADLSDVEFLEANNSTKTEEDINDTVYAGFRMSGLWDINDVWSLQVSHMQQSLDSDGVFFSDPELGDYEVNRFHDDNIDDTFDNTSWTLEGRIGKLETVYTGAFTDRETNQIVDYTDYLFVGQYLPYYICDSSVSYPSGAPSGTCQPPDLFVKSSTDTEVMTHEIRFNTPEQHRLRATFGGFYSKLELAELNDFTYPGSTRIDGYGVQTGFSDNFPFTTGYVSDPGPFPEGVIFRNDILRTDEQYGAFGEATFDISDQFAVTVGARWYDIEVDFEGSANSSFCNLFQPDVNAFGTDISDIYNGDGEVTFRGSCNPDDHITYTMDTIDEAPSSVAAALRNAPDKAATDGVIGKVSFSWTPTMDQLWYVTWSEGFRAGLLNRPGGAQGPGDYTVPFALDTDDVTNWELGWKLDLLDNSLRFNGSMFFVDIERLQTTIFDPSIANLFFSDNAADAEVKGVEGTVSWAPAAVSGLVVVGSFSVLDTEITNVITPTDDVREGDELAFAPEFQGNLRARYEWDLESGFRAHVMPHVSYSAKSYSDIVTINRIEIDSWTMLGITAGISTASWTAELFVDNLSDEQAQLANNFVYDRERVTLARPRTAGLRFNYSF</sequence>
<dbReference type="Proteomes" id="UP000234845">
    <property type="component" value="Unassembled WGS sequence"/>
</dbReference>
<evidence type="ECO:0000256" key="5">
    <source>
        <dbReference type="ARBA" id="ARBA00022692"/>
    </source>
</evidence>
<keyword evidence="13" id="KW-0732">Signal</keyword>
<evidence type="ECO:0000256" key="1">
    <source>
        <dbReference type="ARBA" id="ARBA00004571"/>
    </source>
</evidence>
<evidence type="ECO:0000256" key="7">
    <source>
        <dbReference type="ARBA" id="ARBA00023065"/>
    </source>
</evidence>
<dbReference type="PROSITE" id="PS52016">
    <property type="entry name" value="TONB_DEPENDENT_REC_3"/>
    <property type="match status" value="1"/>
</dbReference>
<dbReference type="EMBL" id="PKLZ01000001">
    <property type="protein sequence ID" value="PLW83872.1"/>
    <property type="molecule type" value="Genomic_DNA"/>
</dbReference>
<keyword evidence="9 11" id="KW-0472">Membrane</keyword>
<gene>
    <name evidence="16" type="ORF">CWI75_00480</name>
</gene>
<proteinExistence type="inferred from homology"/>
<evidence type="ECO:0000256" key="8">
    <source>
        <dbReference type="ARBA" id="ARBA00023077"/>
    </source>
</evidence>
<evidence type="ECO:0000259" key="15">
    <source>
        <dbReference type="Pfam" id="PF07715"/>
    </source>
</evidence>
<evidence type="ECO:0000256" key="10">
    <source>
        <dbReference type="ARBA" id="ARBA00023237"/>
    </source>
</evidence>
<dbReference type="InterPro" id="IPR037066">
    <property type="entry name" value="Plug_dom_sf"/>
</dbReference>
<dbReference type="AlphaFoldDB" id="A0A2N5Y662"/>
<comment type="similarity">
    <text evidence="11 12">Belongs to the TonB-dependent receptor family.</text>
</comment>
<keyword evidence="7" id="KW-0406">Ion transport</keyword>
<evidence type="ECO:0000256" key="4">
    <source>
        <dbReference type="ARBA" id="ARBA00022496"/>
    </source>
</evidence>
<evidence type="ECO:0000313" key="17">
    <source>
        <dbReference type="Proteomes" id="UP000234845"/>
    </source>
</evidence>
<dbReference type="PANTHER" id="PTHR32552:SF81">
    <property type="entry name" value="TONB-DEPENDENT OUTER MEMBRANE RECEPTOR"/>
    <property type="match status" value="1"/>
</dbReference>
<dbReference type="PANTHER" id="PTHR32552">
    <property type="entry name" value="FERRICHROME IRON RECEPTOR-RELATED"/>
    <property type="match status" value="1"/>
</dbReference>
<evidence type="ECO:0000256" key="3">
    <source>
        <dbReference type="ARBA" id="ARBA00022452"/>
    </source>
</evidence>
<reference evidence="17" key="1">
    <citation type="submission" date="2017-11" db="EMBL/GenBank/DDBJ databases">
        <title>The draft genome sequence of Chromatocurvus sp. F02.</title>
        <authorList>
            <person name="Du Z.-J."/>
            <person name="Chang Y.-Q."/>
        </authorList>
    </citation>
    <scope>NUCLEOTIDE SEQUENCE [LARGE SCALE GENOMIC DNA]</scope>
    <source>
        <strain evidence="17">F02</strain>
    </source>
</reference>
<dbReference type="Pfam" id="PF07715">
    <property type="entry name" value="Plug"/>
    <property type="match status" value="1"/>
</dbReference>
<keyword evidence="4" id="KW-0410">Iron transport</keyword>
<accession>A0A2N5Y662</accession>
<keyword evidence="5 11" id="KW-0812">Transmembrane</keyword>
<comment type="caution">
    <text evidence="16">The sequence shown here is derived from an EMBL/GenBank/DDBJ whole genome shotgun (WGS) entry which is preliminary data.</text>
</comment>
<dbReference type="InterPro" id="IPR012910">
    <property type="entry name" value="Plug_dom"/>
</dbReference>
<protein>
    <submittedName>
        <fullName evidence="16">TonB-dependent receptor</fullName>
    </submittedName>
</protein>
<feature type="signal peptide" evidence="13">
    <location>
        <begin position="1"/>
        <end position="35"/>
    </location>
</feature>
<keyword evidence="2 11" id="KW-0813">Transport</keyword>
<keyword evidence="8 12" id="KW-0798">TonB box</keyword>
<dbReference type="InterPro" id="IPR039426">
    <property type="entry name" value="TonB-dep_rcpt-like"/>
</dbReference>
<evidence type="ECO:0000256" key="6">
    <source>
        <dbReference type="ARBA" id="ARBA00023004"/>
    </source>
</evidence>
<feature type="domain" description="TonB-dependent receptor plug" evidence="15">
    <location>
        <begin position="52"/>
        <end position="166"/>
    </location>
</feature>
<dbReference type="InterPro" id="IPR036942">
    <property type="entry name" value="Beta-barrel_TonB_sf"/>
</dbReference>
<evidence type="ECO:0000259" key="14">
    <source>
        <dbReference type="Pfam" id="PF00593"/>
    </source>
</evidence>
<evidence type="ECO:0000256" key="9">
    <source>
        <dbReference type="ARBA" id="ARBA00023136"/>
    </source>
</evidence>
<feature type="domain" description="TonB-dependent receptor-like beta-barrel" evidence="14">
    <location>
        <begin position="375"/>
        <end position="837"/>
    </location>
</feature>
<feature type="chain" id="PRO_5014950597" evidence="13">
    <location>
        <begin position="36"/>
        <end position="871"/>
    </location>
</feature>
<keyword evidence="17" id="KW-1185">Reference proteome</keyword>
<dbReference type="SUPFAM" id="SSF56935">
    <property type="entry name" value="Porins"/>
    <property type="match status" value="1"/>
</dbReference>